<reference evidence="2 3" key="1">
    <citation type="submission" date="2024-02" db="EMBL/GenBank/DDBJ databases">
        <title>Discinaceae phylogenomics.</title>
        <authorList>
            <person name="Dirks A.C."/>
            <person name="James T.Y."/>
        </authorList>
    </citation>
    <scope>NUCLEOTIDE SEQUENCE [LARGE SCALE GENOMIC DNA]</scope>
    <source>
        <strain evidence="2 3">ACD0624</strain>
    </source>
</reference>
<feature type="non-terminal residue" evidence="2">
    <location>
        <position position="115"/>
    </location>
</feature>
<feature type="compositionally biased region" description="Acidic residues" evidence="1">
    <location>
        <begin position="17"/>
        <end position="26"/>
    </location>
</feature>
<protein>
    <recommendedName>
        <fullName evidence="4">Biogenesis of lysosome-related organelles complex 1 subunit 7</fullName>
    </recommendedName>
</protein>
<evidence type="ECO:0000256" key="1">
    <source>
        <dbReference type="SAM" id="MobiDB-lite"/>
    </source>
</evidence>
<sequence>MEDYCPSSPPTGASYTDEVEMPESEVNDTTTEEPFKLQRFRPGVSQTYGPAMSQIDEFLNTQKDTIHSLHTLIRHLQQDARRAAKQPLPPTTYHNDPALVEKVAILTTKVAELEK</sequence>
<accession>A0ABR3G3V0</accession>
<feature type="region of interest" description="Disordered" evidence="1">
    <location>
        <begin position="1"/>
        <end position="32"/>
    </location>
</feature>
<gene>
    <name evidence="2" type="ORF">Q9L58_010672</name>
</gene>
<evidence type="ECO:0000313" key="3">
    <source>
        <dbReference type="Proteomes" id="UP001447188"/>
    </source>
</evidence>
<keyword evidence="3" id="KW-1185">Reference proteome</keyword>
<evidence type="ECO:0008006" key="4">
    <source>
        <dbReference type="Google" id="ProtNLM"/>
    </source>
</evidence>
<name>A0ABR3G3V0_9PEZI</name>
<organism evidence="2 3">
    <name type="scientific">Discina gigas</name>
    <dbReference type="NCBI Taxonomy" id="1032678"/>
    <lineage>
        <taxon>Eukaryota</taxon>
        <taxon>Fungi</taxon>
        <taxon>Dikarya</taxon>
        <taxon>Ascomycota</taxon>
        <taxon>Pezizomycotina</taxon>
        <taxon>Pezizomycetes</taxon>
        <taxon>Pezizales</taxon>
        <taxon>Discinaceae</taxon>
        <taxon>Discina</taxon>
    </lineage>
</organism>
<proteinExistence type="predicted"/>
<evidence type="ECO:0000313" key="2">
    <source>
        <dbReference type="EMBL" id="KAL0630481.1"/>
    </source>
</evidence>
<comment type="caution">
    <text evidence="2">The sequence shown here is derived from an EMBL/GenBank/DDBJ whole genome shotgun (WGS) entry which is preliminary data.</text>
</comment>
<dbReference type="EMBL" id="JBBBZM010000605">
    <property type="protein sequence ID" value="KAL0630481.1"/>
    <property type="molecule type" value="Genomic_DNA"/>
</dbReference>
<dbReference type="Proteomes" id="UP001447188">
    <property type="component" value="Unassembled WGS sequence"/>
</dbReference>